<evidence type="ECO:0000259" key="4">
    <source>
        <dbReference type="Pfam" id="PF00675"/>
    </source>
</evidence>
<comment type="similarity">
    <text evidence="2 3">Belongs to the peptidase M16 family.</text>
</comment>
<dbReference type="PANTHER" id="PTHR11851">
    <property type="entry name" value="METALLOPROTEASE"/>
    <property type="match status" value="1"/>
</dbReference>
<dbReference type="Pfam" id="PF00675">
    <property type="entry name" value="Peptidase_M16"/>
    <property type="match status" value="1"/>
</dbReference>
<evidence type="ECO:0000256" key="1">
    <source>
        <dbReference type="ARBA" id="ARBA00001947"/>
    </source>
</evidence>
<dbReference type="AlphaFoldDB" id="A0A8J2BLD9"/>
<organism evidence="6 7">
    <name type="scientific">Candidatus Methylacidithermus pantelleriae</name>
    <dbReference type="NCBI Taxonomy" id="2744239"/>
    <lineage>
        <taxon>Bacteria</taxon>
        <taxon>Pseudomonadati</taxon>
        <taxon>Verrucomicrobiota</taxon>
        <taxon>Methylacidiphilae</taxon>
        <taxon>Methylacidiphilales</taxon>
        <taxon>Methylacidiphilaceae</taxon>
        <taxon>Candidatus Methylacidithermus</taxon>
    </lineage>
</organism>
<dbReference type="GO" id="GO:0006508">
    <property type="term" value="P:proteolysis"/>
    <property type="evidence" value="ECO:0007669"/>
    <property type="project" value="InterPro"/>
</dbReference>
<feature type="domain" description="Peptidase M16 N-terminal" evidence="4">
    <location>
        <begin position="14"/>
        <end position="158"/>
    </location>
</feature>
<gene>
    <name evidence="6" type="ORF">MPNT_30078</name>
</gene>
<evidence type="ECO:0000313" key="7">
    <source>
        <dbReference type="Proteomes" id="UP000663859"/>
    </source>
</evidence>
<accession>A0A8J2BLD9</accession>
<protein>
    <submittedName>
        <fullName evidence="6">Peptidase, M16 family</fullName>
    </submittedName>
</protein>
<dbReference type="RefSeq" id="WP_174582072.1">
    <property type="nucleotide sequence ID" value="NZ_CAJNOB010000023.1"/>
</dbReference>
<dbReference type="InterPro" id="IPR007863">
    <property type="entry name" value="Peptidase_M16_C"/>
</dbReference>
<name>A0A8J2BLD9_9BACT</name>
<evidence type="ECO:0000313" key="6">
    <source>
        <dbReference type="EMBL" id="CAF0698960.1"/>
    </source>
</evidence>
<sequence length="423" mass="46681">MNYKTVACNGCLHVALATMPHVESVCAGLWLAVGSRHERATLSGISHFVEHLLFKGTRKRTARQISREIEGVGGYLDGFTGEEMTCCYAAAGAKHAELLLDVLFDMVDNPTFPADEIEKERGVILEEIKMYEDQPAQRAQELLNSLLWPDHPLGRPITGFPETVAQIGRKDLVAHWKKYYAQGRLYVVVAGNIDPGKVVDFVLKRASSRRKPVRRSYPVFRDRRSKPGVACLTKPVEQTHLAIGLRGVSRHDPRRLAVKLASVILGENMSSRLFQILREEHGLAYSISSGTCHFADTGALTILAGVETDRALEALQLILRVVASLGRKSPSSAELRRAKEYVIGQLYLGLESTINQMLWVGESLVGYGSVWTPAEYEKAIEAVGPEAVQNVCRYLASDRRLCVAVVGPEPPVEPIQAVASFRP</sequence>
<dbReference type="SUPFAM" id="SSF63411">
    <property type="entry name" value="LuxS/MPP-like metallohydrolase"/>
    <property type="match status" value="2"/>
</dbReference>
<dbReference type="PROSITE" id="PS00143">
    <property type="entry name" value="INSULINASE"/>
    <property type="match status" value="1"/>
</dbReference>
<reference evidence="6" key="1">
    <citation type="submission" date="2021-02" db="EMBL/GenBank/DDBJ databases">
        <authorList>
            <person name="Cremers G."/>
            <person name="Picone N."/>
        </authorList>
    </citation>
    <scope>NUCLEOTIDE SEQUENCE</scope>
    <source>
        <strain evidence="6">PQ17</strain>
    </source>
</reference>
<comment type="caution">
    <text evidence="6">The sequence shown here is derived from an EMBL/GenBank/DDBJ whole genome shotgun (WGS) entry which is preliminary data.</text>
</comment>
<dbReference type="EMBL" id="CAJNOB010000023">
    <property type="protein sequence ID" value="CAF0698960.1"/>
    <property type="molecule type" value="Genomic_DNA"/>
</dbReference>
<comment type="cofactor">
    <cofactor evidence="1">
        <name>Zn(2+)</name>
        <dbReference type="ChEBI" id="CHEBI:29105"/>
    </cofactor>
</comment>
<dbReference type="InterPro" id="IPR001431">
    <property type="entry name" value="Pept_M16_Zn_BS"/>
</dbReference>
<evidence type="ECO:0000256" key="2">
    <source>
        <dbReference type="ARBA" id="ARBA00007261"/>
    </source>
</evidence>
<dbReference type="GO" id="GO:0046872">
    <property type="term" value="F:metal ion binding"/>
    <property type="evidence" value="ECO:0007669"/>
    <property type="project" value="InterPro"/>
</dbReference>
<feature type="domain" description="Peptidase M16 C-terminal" evidence="5">
    <location>
        <begin position="167"/>
        <end position="340"/>
    </location>
</feature>
<dbReference type="InterPro" id="IPR050361">
    <property type="entry name" value="MPP/UQCRC_Complex"/>
</dbReference>
<dbReference type="PANTHER" id="PTHR11851:SF49">
    <property type="entry name" value="MITOCHONDRIAL-PROCESSING PEPTIDASE SUBUNIT ALPHA"/>
    <property type="match status" value="1"/>
</dbReference>
<dbReference type="Gene3D" id="3.30.830.10">
    <property type="entry name" value="Metalloenzyme, LuxS/M16 peptidase-like"/>
    <property type="match status" value="2"/>
</dbReference>
<dbReference type="InterPro" id="IPR011249">
    <property type="entry name" value="Metalloenz_LuxS/M16"/>
</dbReference>
<dbReference type="GO" id="GO:0004222">
    <property type="term" value="F:metalloendopeptidase activity"/>
    <property type="evidence" value="ECO:0007669"/>
    <property type="project" value="InterPro"/>
</dbReference>
<evidence type="ECO:0000256" key="3">
    <source>
        <dbReference type="RuleBase" id="RU004447"/>
    </source>
</evidence>
<dbReference type="InterPro" id="IPR011765">
    <property type="entry name" value="Pept_M16_N"/>
</dbReference>
<dbReference type="Pfam" id="PF05193">
    <property type="entry name" value="Peptidase_M16_C"/>
    <property type="match status" value="1"/>
</dbReference>
<dbReference type="Proteomes" id="UP000663859">
    <property type="component" value="Unassembled WGS sequence"/>
</dbReference>
<evidence type="ECO:0000259" key="5">
    <source>
        <dbReference type="Pfam" id="PF05193"/>
    </source>
</evidence>
<proteinExistence type="inferred from homology"/>
<keyword evidence="7" id="KW-1185">Reference proteome</keyword>